<sequence length="63" mass="7056">MGSMRILLAFPVTAVFVIALFAIVNDTGGEEPEYQNPEIQLKFNLKEDAESLTQQTKMPDEPE</sequence>
<accession>A0A382M030</accession>
<organism evidence="1">
    <name type="scientific">marine metagenome</name>
    <dbReference type="NCBI Taxonomy" id="408172"/>
    <lineage>
        <taxon>unclassified sequences</taxon>
        <taxon>metagenomes</taxon>
        <taxon>ecological metagenomes</taxon>
    </lineage>
</organism>
<dbReference type="EMBL" id="UINC01089416">
    <property type="protein sequence ID" value="SVC40491.1"/>
    <property type="molecule type" value="Genomic_DNA"/>
</dbReference>
<feature type="non-terminal residue" evidence="1">
    <location>
        <position position="63"/>
    </location>
</feature>
<reference evidence="1" key="1">
    <citation type="submission" date="2018-05" db="EMBL/GenBank/DDBJ databases">
        <authorList>
            <person name="Lanie J.A."/>
            <person name="Ng W.-L."/>
            <person name="Kazmierczak K.M."/>
            <person name="Andrzejewski T.M."/>
            <person name="Davidsen T.M."/>
            <person name="Wayne K.J."/>
            <person name="Tettelin H."/>
            <person name="Glass J.I."/>
            <person name="Rusch D."/>
            <person name="Podicherti R."/>
            <person name="Tsui H.-C.T."/>
            <person name="Winkler M.E."/>
        </authorList>
    </citation>
    <scope>NUCLEOTIDE SEQUENCE</scope>
</reference>
<proteinExistence type="predicted"/>
<dbReference type="AlphaFoldDB" id="A0A382M030"/>
<gene>
    <name evidence="1" type="ORF">METZ01_LOCUS293345</name>
</gene>
<name>A0A382M030_9ZZZZ</name>
<protein>
    <submittedName>
        <fullName evidence="1">Uncharacterized protein</fullName>
    </submittedName>
</protein>
<evidence type="ECO:0000313" key="1">
    <source>
        <dbReference type="EMBL" id="SVC40491.1"/>
    </source>
</evidence>